<dbReference type="AlphaFoldDB" id="A0AAD8D990"/>
<evidence type="ECO:0000313" key="1">
    <source>
        <dbReference type="EMBL" id="KAK1165569.1"/>
    </source>
</evidence>
<dbReference type="Proteomes" id="UP001230051">
    <property type="component" value="Unassembled WGS sequence"/>
</dbReference>
<dbReference type="EMBL" id="JAGXEW010000012">
    <property type="protein sequence ID" value="KAK1165569.1"/>
    <property type="molecule type" value="Genomic_DNA"/>
</dbReference>
<organism evidence="1 2">
    <name type="scientific">Acipenser oxyrinchus oxyrinchus</name>
    <dbReference type="NCBI Taxonomy" id="40147"/>
    <lineage>
        <taxon>Eukaryota</taxon>
        <taxon>Metazoa</taxon>
        <taxon>Chordata</taxon>
        <taxon>Craniata</taxon>
        <taxon>Vertebrata</taxon>
        <taxon>Euteleostomi</taxon>
        <taxon>Actinopterygii</taxon>
        <taxon>Chondrostei</taxon>
        <taxon>Acipenseriformes</taxon>
        <taxon>Acipenseridae</taxon>
        <taxon>Acipenser</taxon>
    </lineage>
</organism>
<reference evidence="1" key="1">
    <citation type="submission" date="2022-02" db="EMBL/GenBank/DDBJ databases">
        <title>Atlantic sturgeon de novo genome assembly.</title>
        <authorList>
            <person name="Stock M."/>
            <person name="Klopp C."/>
            <person name="Guiguen Y."/>
            <person name="Cabau C."/>
            <person name="Parinello H."/>
            <person name="Santidrian Yebra-Pimentel E."/>
            <person name="Kuhl H."/>
            <person name="Dirks R.P."/>
            <person name="Guessner J."/>
            <person name="Wuertz S."/>
            <person name="Du K."/>
            <person name="Schartl M."/>
        </authorList>
    </citation>
    <scope>NUCLEOTIDE SEQUENCE</scope>
    <source>
        <strain evidence="1">STURGEONOMICS-FGT-2020</strain>
        <tissue evidence="1">Whole blood</tissue>
    </source>
</reference>
<comment type="caution">
    <text evidence="1">The sequence shown here is derived from an EMBL/GenBank/DDBJ whole genome shotgun (WGS) entry which is preliminary data.</text>
</comment>
<sequence>MQWSRRLKEETEESERIKMVSIYSPVEGFSAHGERAKVKGRPGGQNERAHARFTVTRGSWRFILNLRIIST</sequence>
<evidence type="ECO:0000313" key="2">
    <source>
        <dbReference type="Proteomes" id="UP001230051"/>
    </source>
</evidence>
<keyword evidence="2" id="KW-1185">Reference proteome</keyword>
<accession>A0AAD8D990</accession>
<protein>
    <submittedName>
        <fullName evidence="1">Uncharacterized protein</fullName>
    </submittedName>
</protein>
<gene>
    <name evidence="1" type="ORF">AOXY_G14142</name>
</gene>
<name>A0AAD8D990_ACIOX</name>
<proteinExistence type="predicted"/>